<comment type="caution">
    <text evidence="2">The sequence shown here is derived from an EMBL/GenBank/DDBJ whole genome shotgun (WGS) entry which is preliminary data.</text>
</comment>
<dbReference type="Pfam" id="PF00535">
    <property type="entry name" value="Glycos_transf_2"/>
    <property type="match status" value="1"/>
</dbReference>
<protein>
    <submittedName>
        <fullName evidence="2">Glycosyl transferase family protein</fullName>
    </submittedName>
</protein>
<accession>A0A0G1DM07</accession>
<dbReference type="GO" id="GO:0016740">
    <property type="term" value="F:transferase activity"/>
    <property type="evidence" value="ECO:0007669"/>
    <property type="project" value="UniProtKB-KW"/>
</dbReference>
<dbReference type="InterPro" id="IPR050256">
    <property type="entry name" value="Glycosyltransferase_2"/>
</dbReference>
<evidence type="ECO:0000259" key="1">
    <source>
        <dbReference type="Pfam" id="PF00535"/>
    </source>
</evidence>
<gene>
    <name evidence="2" type="ORF">UV73_C0001G0180</name>
</gene>
<dbReference type="Proteomes" id="UP000034894">
    <property type="component" value="Unassembled WGS sequence"/>
</dbReference>
<evidence type="ECO:0000313" key="3">
    <source>
        <dbReference type="Proteomes" id="UP000034894"/>
    </source>
</evidence>
<feature type="domain" description="Glycosyltransferase 2-like" evidence="1">
    <location>
        <begin position="4"/>
        <end position="174"/>
    </location>
</feature>
<keyword evidence="2" id="KW-0808">Transferase</keyword>
<dbReference type="STRING" id="1618443.UV73_C0001G0180"/>
<proteinExistence type="predicted"/>
<dbReference type="InterPro" id="IPR029044">
    <property type="entry name" value="Nucleotide-diphossugar_trans"/>
</dbReference>
<organism evidence="2 3">
    <name type="scientific">Candidatus Gottesmanbacteria bacterium GW2011_GWA2_43_14</name>
    <dbReference type="NCBI Taxonomy" id="1618443"/>
    <lineage>
        <taxon>Bacteria</taxon>
        <taxon>Candidatus Gottesmaniibacteriota</taxon>
    </lineage>
</organism>
<dbReference type="Gene3D" id="3.90.550.10">
    <property type="entry name" value="Spore Coat Polysaccharide Biosynthesis Protein SpsA, Chain A"/>
    <property type="match status" value="1"/>
</dbReference>
<evidence type="ECO:0000313" key="2">
    <source>
        <dbReference type="EMBL" id="KKS98659.1"/>
    </source>
</evidence>
<dbReference type="EMBL" id="LCFP01000001">
    <property type="protein sequence ID" value="KKS98659.1"/>
    <property type="molecule type" value="Genomic_DNA"/>
</dbReference>
<dbReference type="InterPro" id="IPR001173">
    <property type="entry name" value="Glyco_trans_2-like"/>
</dbReference>
<name>A0A0G1DM07_9BACT</name>
<dbReference type="SUPFAM" id="SSF53448">
    <property type="entry name" value="Nucleotide-diphospho-sugar transferases"/>
    <property type="match status" value="1"/>
</dbReference>
<sequence>MTVSFIIPFHNEEKNCRQMLENVLTFANSRKLNFEIIPVDDRSSDRTAAILRDMSMANKHIRPIFRKKDNMENGNTMGLALLAGTDKARGEVIIWTMGDMADDPETYAEIIKKISRGYDLVFGSRYMPGGSRGNLDPLKAYLSSSGTKLARIFFRVPVHDITNAFRGFKKNIMGKIILEEPGFSISPEFAIKAYLAGFKLGEVPTVYTNRVKGVSNFKLYKMTRSYLELYLRLYFRLIIQPLFFKR</sequence>
<reference evidence="2 3" key="1">
    <citation type="journal article" date="2015" name="Nature">
        <title>rRNA introns, odd ribosomes, and small enigmatic genomes across a large radiation of phyla.</title>
        <authorList>
            <person name="Brown C.T."/>
            <person name="Hug L.A."/>
            <person name="Thomas B.C."/>
            <person name="Sharon I."/>
            <person name="Castelle C.J."/>
            <person name="Singh A."/>
            <person name="Wilkins M.J."/>
            <person name="Williams K.H."/>
            <person name="Banfield J.F."/>
        </authorList>
    </citation>
    <scope>NUCLEOTIDE SEQUENCE [LARGE SCALE GENOMIC DNA]</scope>
</reference>
<dbReference type="AlphaFoldDB" id="A0A0G1DM07"/>
<dbReference type="PANTHER" id="PTHR48090">
    <property type="entry name" value="UNDECAPRENYL-PHOSPHATE 4-DEOXY-4-FORMAMIDO-L-ARABINOSE TRANSFERASE-RELATED"/>
    <property type="match status" value="1"/>
</dbReference>